<name>A0A495JDR2_9ACTN</name>
<organism evidence="1 2">
    <name type="scientific">Micromonospora pisi</name>
    <dbReference type="NCBI Taxonomy" id="589240"/>
    <lineage>
        <taxon>Bacteria</taxon>
        <taxon>Bacillati</taxon>
        <taxon>Actinomycetota</taxon>
        <taxon>Actinomycetes</taxon>
        <taxon>Micromonosporales</taxon>
        <taxon>Micromonosporaceae</taxon>
        <taxon>Micromonospora</taxon>
    </lineage>
</organism>
<dbReference type="OrthoDB" id="3268903at2"/>
<keyword evidence="2" id="KW-1185">Reference proteome</keyword>
<dbReference type="InterPro" id="IPR034660">
    <property type="entry name" value="DinB/YfiT-like"/>
</dbReference>
<dbReference type="EMBL" id="RBKT01000001">
    <property type="protein sequence ID" value="RKR87150.1"/>
    <property type="molecule type" value="Genomic_DNA"/>
</dbReference>
<dbReference type="NCBIfam" id="TIGR03083">
    <property type="entry name" value="maleylpyruvate isomerase family mycothiol-dependent enzyme"/>
    <property type="match status" value="1"/>
</dbReference>
<dbReference type="InterPro" id="IPR017519">
    <property type="entry name" value="CHP03085"/>
</dbReference>
<proteinExistence type="predicted"/>
<dbReference type="SUPFAM" id="SSF109854">
    <property type="entry name" value="DinB/YfiT-like putative metalloenzymes"/>
    <property type="match status" value="1"/>
</dbReference>
<dbReference type="AlphaFoldDB" id="A0A495JDR2"/>
<accession>A0A495JDR2</accession>
<protein>
    <submittedName>
        <fullName evidence="1">Uncharacterized protein (TIGR03085 family)</fullName>
    </submittedName>
</protein>
<evidence type="ECO:0000313" key="1">
    <source>
        <dbReference type="EMBL" id="RKR87150.1"/>
    </source>
</evidence>
<sequence length="209" mass="23476">MPRYAESERQSLADLLVTLGPEAPTINEGWGTRELAAHLVVRERRPDAAVGLVVRPLAGYTERMLRQAARRPYPELVDQVRHPPRWSPLSNAWLDEAANGMEFFVHHEDVRRAQPDWRPRDLSPGHQAFLWRKLPLLTRMALRRFPAALLVQAPGYGETSTGAGGEPVRLVGSPGELALFLMGRQRVARVQLTGSNTLTERLRTIRLGV</sequence>
<dbReference type="Proteomes" id="UP000277671">
    <property type="component" value="Unassembled WGS sequence"/>
</dbReference>
<evidence type="ECO:0000313" key="2">
    <source>
        <dbReference type="Proteomes" id="UP000277671"/>
    </source>
</evidence>
<dbReference type="NCBIfam" id="TIGR03085">
    <property type="entry name" value="TIGR03085 family metal-binding protein"/>
    <property type="match status" value="1"/>
</dbReference>
<dbReference type="InterPro" id="IPR017517">
    <property type="entry name" value="Maleyloyr_isom"/>
</dbReference>
<reference evidence="1 2" key="1">
    <citation type="submission" date="2018-10" db="EMBL/GenBank/DDBJ databases">
        <title>Sequencing the genomes of 1000 actinobacteria strains.</title>
        <authorList>
            <person name="Klenk H.-P."/>
        </authorList>
    </citation>
    <scope>NUCLEOTIDE SEQUENCE [LARGE SCALE GENOMIC DNA]</scope>
    <source>
        <strain evidence="1 2">DSM 45175</strain>
    </source>
</reference>
<gene>
    <name evidence="1" type="ORF">BDK92_1423</name>
</gene>
<dbReference type="RefSeq" id="WP_121155693.1">
    <property type="nucleotide sequence ID" value="NZ_RBKT01000001.1"/>
</dbReference>
<comment type="caution">
    <text evidence="1">The sequence shown here is derived from an EMBL/GenBank/DDBJ whole genome shotgun (WGS) entry which is preliminary data.</text>
</comment>